<feature type="compositionally biased region" description="Polar residues" evidence="6">
    <location>
        <begin position="146"/>
        <end position="155"/>
    </location>
</feature>
<keyword evidence="4" id="KW-0440">LIM domain</keyword>
<evidence type="ECO:0000256" key="4">
    <source>
        <dbReference type="PROSITE-ProRule" id="PRU00125"/>
    </source>
</evidence>
<dbReference type="FunFam" id="1.10.555.10:FF:000043">
    <property type="entry name" value="Rho GTPase activator Rga"/>
    <property type="match status" value="1"/>
</dbReference>
<dbReference type="PROSITE" id="PS00478">
    <property type="entry name" value="LIM_DOMAIN_1"/>
    <property type="match status" value="1"/>
</dbReference>
<feature type="region of interest" description="Disordered" evidence="6">
    <location>
        <begin position="938"/>
        <end position="976"/>
    </location>
</feature>
<evidence type="ECO:0000256" key="3">
    <source>
        <dbReference type="ARBA" id="ARBA00022833"/>
    </source>
</evidence>
<dbReference type="SUPFAM" id="SSF48350">
    <property type="entry name" value="GTPase activation domain, GAP"/>
    <property type="match status" value="1"/>
</dbReference>
<feature type="region of interest" description="Disordered" evidence="6">
    <location>
        <begin position="138"/>
        <end position="244"/>
    </location>
</feature>
<dbReference type="CDD" id="cd00159">
    <property type="entry name" value="RhoGAP"/>
    <property type="match status" value="1"/>
</dbReference>
<name>A0A292PRY9_9PEZI</name>
<evidence type="ECO:0000256" key="5">
    <source>
        <dbReference type="SAM" id="Coils"/>
    </source>
</evidence>
<dbReference type="EMBL" id="LN891051">
    <property type="protein sequence ID" value="CUS10296.1"/>
    <property type="molecule type" value="Genomic_DNA"/>
</dbReference>
<organism evidence="9 10">
    <name type="scientific">Tuber aestivum</name>
    <name type="common">summer truffle</name>
    <dbReference type="NCBI Taxonomy" id="59557"/>
    <lineage>
        <taxon>Eukaryota</taxon>
        <taxon>Fungi</taxon>
        <taxon>Dikarya</taxon>
        <taxon>Ascomycota</taxon>
        <taxon>Pezizomycotina</taxon>
        <taxon>Pezizomycetes</taxon>
        <taxon>Pezizales</taxon>
        <taxon>Tuberaceae</taxon>
        <taxon>Tuber</taxon>
    </lineage>
</organism>
<feature type="compositionally biased region" description="Polar residues" evidence="6">
    <location>
        <begin position="869"/>
        <end position="880"/>
    </location>
</feature>
<dbReference type="Pfam" id="PF00620">
    <property type="entry name" value="RhoGAP"/>
    <property type="match status" value="1"/>
</dbReference>
<feature type="compositionally biased region" description="Basic and acidic residues" evidence="6">
    <location>
        <begin position="300"/>
        <end position="318"/>
    </location>
</feature>
<feature type="compositionally biased region" description="Polar residues" evidence="6">
    <location>
        <begin position="196"/>
        <end position="209"/>
    </location>
</feature>
<feature type="compositionally biased region" description="Basic and acidic residues" evidence="6">
    <location>
        <begin position="407"/>
        <end position="419"/>
    </location>
</feature>
<sequence length="1194" mass="130369">MDSPGLTPGSPMFDDDDEGTFPCKGCGKILEEGKAFELSGNRWHIECFRCNKCQTLLDSDANLLLLGDGSLICNNCTYSCTACYNKIEDLAILTGDQAFCAGCFRCRNCKRKIENLKYARTSQGIFCMSCHETLMARRRKRGKVQKTPTMGSNAPSPMLSLDKSLPSLPVEEDEPPSDGHSAAPTQLSPRPRPLANRTTSSKSANTPDQLSPLGFSASGNELRSAPRSHRYSMNSQVSEHSADGAGYDPYSSFIPVVLDSSPAPPASLPSTAYRPNRTSSYDPYLQERSMREPPSNVRPSYERKTSEPTPYHETDKSRRPPHIASQEKVRQTPGNGDSTDMGRRSGDSDGSGEDKKEKTYFTKDLTSTYSSPYISRESSKQGRDSDSASTKSRSTILAKDSPANAQDRGEHFKLGEVPRERKRSLGTPKVIDGEEPDPHEISVSFSPMGLEPAPSVATPEIPPRGDSHNPPLSRGNSPASVARKPVDSESPVYSASSSGHSQRSHGTSGSNASAITAAESPEVGLGARDTADAKPQGIRINTTTTVSNITYQQDPTFSTQTTLDQRPGAPQHPSTTRASASCSFNPQGESAGSDGSVLPPPFKSPVSDLSMEEDIARVFGGGDTSASILRRVSNAVRHGRSFSDLATRTGSPPKWPRSPSGGDPGYLSLEGDITSPTSLGGKDDTLALKHELRRSTQRIAELEARLNSTASAKVLDSNIAEKRNTVALLETEREAFLRELMVIKERVDAAKDGQPLNMEELKSDLIHGLTRELEDLKMTLKSEIQSLVAQRDQLTEEVENFARLRDQAIQDTEQLNLKNAQLADLNNELTRRIQGQFKANKAPVNGLGIYTGNAADLLDTKDQNEKRPSTATSTSVSSNMVGQINDTTHIHHHHEATEVFTAQKVTSLKNGPQIKKTFWKKGGAVMKGAGKGVNKLFAGSDQREGWPSDHPNGVDSPGGLKPGGPDTPGGKIFGTQKKWMKNKGGQNGLGAIGSSTTISDGVLPLFGTDLEQRAEYEGNRIPNVVQKCIQEVEVRGMDFEGIYRKSGGASQMRHIQEAFERGDDVPFDSNVDICGVTSVLKQYFRNLPNPLLTYDIYERFVDTTTVFEEETRIKIVKDLVDELPSIHRDCLQFVIFHLARVAARRDENLMNSRNLAVVFAPTLLRFTSDEREMTDMHAKNNAIQFLIDHNESIF</sequence>
<dbReference type="CDD" id="cd09395">
    <property type="entry name" value="LIM2_Rga"/>
    <property type="match status" value="1"/>
</dbReference>
<dbReference type="InterPro" id="IPR050729">
    <property type="entry name" value="Rho-GAP"/>
</dbReference>
<dbReference type="GO" id="GO:0046872">
    <property type="term" value="F:metal ion binding"/>
    <property type="evidence" value="ECO:0007669"/>
    <property type="project" value="UniProtKB-KW"/>
</dbReference>
<keyword evidence="10" id="KW-1185">Reference proteome</keyword>
<dbReference type="CDD" id="cd09394">
    <property type="entry name" value="LIM1_Rga"/>
    <property type="match status" value="1"/>
</dbReference>
<evidence type="ECO:0000259" key="8">
    <source>
        <dbReference type="PROSITE" id="PS50238"/>
    </source>
</evidence>
<dbReference type="InterPro" id="IPR000198">
    <property type="entry name" value="RhoGAP_dom"/>
</dbReference>
<protein>
    <recommendedName>
        <fullName evidence="11">Rho-GAP domain-containing protein</fullName>
    </recommendedName>
</protein>
<keyword evidence="1" id="KW-0343">GTPase activation</keyword>
<keyword evidence="2 4" id="KW-0479">Metal-binding</keyword>
<feature type="domain" description="LIM zinc-binding" evidence="7">
    <location>
        <begin position="21"/>
        <end position="83"/>
    </location>
</feature>
<dbReference type="PROSITE" id="PS50238">
    <property type="entry name" value="RHOGAP"/>
    <property type="match status" value="1"/>
</dbReference>
<dbReference type="PANTHER" id="PTHR23176">
    <property type="entry name" value="RHO/RAC/CDC GTPASE-ACTIVATING PROTEIN"/>
    <property type="match status" value="1"/>
</dbReference>
<dbReference type="AlphaFoldDB" id="A0A292PRY9"/>
<gene>
    <name evidence="9" type="ORF">GSTUAT00005666001</name>
</gene>
<evidence type="ECO:0000313" key="10">
    <source>
        <dbReference type="Proteomes" id="UP001412239"/>
    </source>
</evidence>
<dbReference type="FunFam" id="2.10.110.10:FF:000044">
    <property type="entry name" value="Rho GTPase activator Rga"/>
    <property type="match status" value="1"/>
</dbReference>
<feature type="compositionally biased region" description="Basic and acidic residues" evidence="6">
    <location>
        <begin position="340"/>
        <end position="361"/>
    </location>
</feature>
<dbReference type="Proteomes" id="UP001412239">
    <property type="component" value="Unassembled WGS sequence"/>
</dbReference>
<evidence type="ECO:0000256" key="2">
    <source>
        <dbReference type="ARBA" id="ARBA00022723"/>
    </source>
</evidence>
<feature type="compositionally biased region" description="Polar residues" evidence="6">
    <location>
        <begin position="572"/>
        <end position="590"/>
    </location>
</feature>
<keyword evidence="3 4" id="KW-0862">Zinc</keyword>
<dbReference type="SMART" id="SM00324">
    <property type="entry name" value="RhoGAP"/>
    <property type="match status" value="1"/>
</dbReference>
<reference evidence="9" key="1">
    <citation type="submission" date="2015-10" db="EMBL/GenBank/DDBJ databases">
        <authorList>
            <person name="Regsiter A."/>
            <person name="william w."/>
        </authorList>
    </citation>
    <scope>NUCLEOTIDE SEQUENCE</scope>
    <source>
        <strain evidence="9">Montdore</strain>
    </source>
</reference>
<feature type="compositionally biased region" description="Polar residues" evidence="6">
    <location>
        <begin position="364"/>
        <end position="373"/>
    </location>
</feature>
<dbReference type="Gene3D" id="1.10.555.10">
    <property type="entry name" value="Rho GTPase activation protein"/>
    <property type="match status" value="1"/>
</dbReference>
<feature type="region of interest" description="Disordered" evidence="6">
    <location>
        <begin position="258"/>
        <end position="606"/>
    </location>
</feature>
<evidence type="ECO:0000313" key="9">
    <source>
        <dbReference type="EMBL" id="CUS10296.1"/>
    </source>
</evidence>
<evidence type="ECO:0000256" key="1">
    <source>
        <dbReference type="ARBA" id="ARBA00022468"/>
    </source>
</evidence>
<feature type="compositionally biased region" description="Polar residues" evidence="6">
    <location>
        <begin position="539"/>
        <end position="564"/>
    </location>
</feature>
<proteinExistence type="predicted"/>
<dbReference type="SMART" id="SM00132">
    <property type="entry name" value="LIM"/>
    <property type="match status" value="2"/>
</dbReference>
<dbReference type="InterPro" id="IPR008936">
    <property type="entry name" value="Rho_GTPase_activation_prot"/>
</dbReference>
<feature type="coiled-coil region" evidence="5">
    <location>
        <begin position="770"/>
        <end position="832"/>
    </location>
</feature>
<dbReference type="GO" id="GO:0007165">
    <property type="term" value="P:signal transduction"/>
    <property type="evidence" value="ECO:0007669"/>
    <property type="project" value="InterPro"/>
</dbReference>
<feature type="coiled-coil region" evidence="5">
    <location>
        <begin position="685"/>
        <end position="739"/>
    </location>
</feature>
<evidence type="ECO:0000259" key="7">
    <source>
        <dbReference type="PROSITE" id="PS50023"/>
    </source>
</evidence>
<feature type="compositionally biased region" description="Basic and acidic residues" evidence="6">
    <location>
        <begin position="377"/>
        <end position="386"/>
    </location>
</feature>
<dbReference type="GO" id="GO:0005938">
    <property type="term" value="C:cell cortex"/>
    <property type="evidence" value="ECO:0007669"/>
    <property type="project" value="UniProtKB-ARBA"/>
</dbReference>
<dbReference type="InterPro" id="IPR001781">
    <property type="entry name" value="Znf_LIM"/>
</dbReference>
<dbReference type="PANTHER" id="PTHR23176:SF128">
    <property type="entry name" value="RHO GTPASE-ACTIVATING PROTEIN RGD1"/>
    <property type="match status" value="1"/>
</dbReference>
<accession>A0A292PRY9</accession>
<dbReference type="PROSITE" id="PS50023">
    <property type="entry name" value="LIM_DOMAIN_2"/>
    <property type="match status" value="1"/>
</dbReference>
<evidence type="ECO:0008006" key="11">
    <source>
        <dbReference type="Google" id="ProtNLM"/>
    </source>
</evidence>
<keyword evidence="5" id="KW-0175">Coiled coil</keyword>
<feature type="region of interest" description="Disordered" evidence="6">
    <location>
        <begin position="861"/>
        <end position="880"/>
    </location>
</feature>
<feature type="region of interest" description="Disordered" evidence="6">
    <location>
        <begin position="643"/>
        <end position="665"/>
    </location>
</feature>
<dbReference type="Pfam" id="PF00412">
    <property type="entry name" value="LIM"/>
    <property type="match status" value="1"/>
</dbReference>
<feature type="domain" description="Rho-GAP" evidence="8">
    <location>
        <begin position="1008"/>
        <end position="1194"/>
    </location>
</feature>
<evidence type="ECO:0000256" key="6">
    <source>
        <dbReference type="SAM" id="MobiDB-lite"/>
    </source>
</evidence>
<feature type="compositionally biased region" description="Low complexity" evidence="6">
    <location>
        <begin position="494"/>
        <end position="510"/>
    </location>
</feature>
<dbReference type="GO" id="GO:0005096">
    <property type="term" value="F:GTPase activator activity"/>
    <property type="evidence" value="ECO:0007669"/>
    <property type="project" value="UniProtKB-KW"/>
</dbReference>
<dbReference type="Gene3D" id="2.10.110.10">
    <property type="entry name" value="Cysteine Rich Protein"/>
    <property type="match status" value="2"/>
</dbReference>